<evidence type="ECO:0000256" key="2">
    <source>
        <dbReference type="ARBA" id="ARBA00004496"/>
    </source>
</evidence>
<keyword evidence="5 13" id="KW-0963">Cytoplasm</keyword>
<feature type="modified residue" description="N6-(pyridoxal phosphate)lysine" evidence="13">
    <location>
        <position position="277"/>
    </location>
</feature>
<dbReference type="InterPro" id="IPR015424">
    <property type="entry name" value="PyrdxlP-dep_Trfase"/>
</dbReference>
<comment type="pathway">
    <text evidence="3 13">Cofactor biosynthesis; biotin biosynthesis; 7,8-diaminononanoate from 8-amino-7-oxononanoate (SAM route): step 1/1.</text>
</comment>
<dbReference type="GO" id="GO:0004015">
    <property type="term" value="F:adenosylmethionine-8-amino-7-oxononanoate transaminase activity"/>
    <property type="evidence" value="ECO:0007669"/>
    <property type="project" value="UniProtKB-UniRule"/>
</dbReference>
<feature type="binding site" evidence="13">
    <location>
        <position position="248"/>
    </location>
    <ligand>
        <name>pyridoxal 5'-phosphate</name>
        <dbReference type="ChEBI" id="CHEBI:597326"/>
    </ligand>
</feature>
<dbReference type="NCBIfam" id="TIGR00508">
    <property type="entry name" value="bioA"/>
    <property type="match status" value="1"/>
</dbReference>
<evidence type="ECO:0000313" key="14">
    <source>
        <dbReference type="EMBL" id="QOR61349.1"/>
    </source>
</evidence>
<dbReference type="RefSeq" id="WP_197548024.1">
    <property type="nucleotide sequence ID" value="NZ_CP063164.1"/>
</dbReference>
<accession>A0A7M1S3P9</accession>
<dbReference type="EC" id="2.6.1.62" evidence="13"/>
<evidence type="ECO:0000256" key="5">
    <source>
        <dbReference type="ARBA" id="ARBA00022490"/>
    </source>
</evidence>
<feature type="binding site" evidence="13">
    <location>
        <position position="149"/>
    </location>
    <ligand>
        <name>substrate</name>
    </ligand>
</feature>
<keyword evidence="6 13" id="KW-0032">Aminotransferase</keyword>
<keyword evidence="7 13" id="KW-0808">Transferase</keyword>
<comment type="catalytic activity">
    <reaction evidence="11 13">
        <text>(8S)-8-amino-7-oxononanoate + S-adenosyl-L-methionine = S-adenosyl-4-methylsulfanyl-2-oxobutanoate + (7R,8S)-7,8-diammoniononanoate</text>
        <dbReference type="Rhea" id="RHEA:16861"/>
        <dbReference type="ChEBI" id="CHEBI:16490"/>
        <dbReference type="ChEBI" id="CHEBI:59789"/>
        <dbReference type="ChEBI" id="CHEBI:149468"/>
        <dbReference type="ChEBI" id="CHEBI:149469"/>
        <dbReference type="EC" id="2.6.1.62"/>
    </reaction>
</comment>
<dbReference type="PIRSF" id="PIRSF000521">
    <property type="entry name" value="Transaminase_4ab_Lys_Orn"/>
    <property type="match status" value="1"/>
</dbReference>
<dbReference type="GO" id="GO:0005737">
    <property type="term" value="C:cytoplasm"/>
    <property type="evidence" value="ECO:0007669"/>
    <property type="project" value="UniProtKB-SubCell"/>
</dbReference>
<reference evidence="14 15" key="1">
    <citation type="submission" date="2020-10" db="EMBL/GenBank/DDBJ databases">
        <title>The genome of sulfurovum sp.</title>
        <authorList>
            <person name="Xie S."/>
            <person name="Shao Z."/>
            <person name="Jiang L."/>
        </authorList>
    </citation>
    <scope>NUCLEOTIDE SEQUENCE [LARGE SCALE GENOMIC DNA]</scope>
    <source>
        <strain evidence="14 15">ST-419</strain>
    </source>
</reference>
<feature type="site" description="Participates in the substrate recognition with KAPA and in a stacking interaction with the adenine ring of SAM" evidence="13">
    <location>
        <position position="20"/>
    </location>
</feature>
<comment type="cofactor">
    <cofactor evidence="1 13">
        <name>pyridoxal 5'-phosphate</name>
        <dbReference type="ChEBI" id="CHEBI:597326"/>
    </cofactor>
</comment>
<comment type="similarity">
    <text evidence="12 13">Belongs to the class-III pyridoxal-phosphate-dependent aminotransferase family. BioA subfamily.</text>
</comment>
<feature type="binding site" evidence="13">
    <location>
        <position position="312"/>
    </location>
    <ligand>
        <name>substrate</name>
    </ligand>
</feature>
<keyword evidence="15" id="KW-1185">Reference proteome</keyword>
<dbReference type="HAMAP" id="MF_00834">
    <property type="entry name" value="BioA"/>
    <property type="match status" value="1"/>
</dbReference>
<dbReference type="PROSITE" id="PS00600">
    <property type="entry name" value="AA_TRANSFER_CLASS_3"/>
    <property type="match status" value="1"/>
</dbReference>
<evidence type="ECO:0000256" key="7">
    <source>
        <dbReference type="ARBA" id="ARBA00022679"/>
    </source>
</evidence>
<gene>
    <name evidence="13" type="primary">bioA</name>
    <name evidence="14" type="ORF">IMZ28_07795</name>
</gene>
<dbReference type="GO" id="GO:0030170">
    <property type="term" value="F:pyridoxal phosphate binding"/>
    <property type="evidence" value="ECO:0007669"/>
    <property type="project" value="UniProtKB-UniRule"/>
</dbReference>
<keyword evidence="9 13" id="KW-0093">Biotin biosynthesis</keyword>
<dbReference type="SUPFAM" id="SSF53383">
    <property type="entry name" value="PLP-dependent transferases"/>
    <property type="match status" value="1"/>
</dbReference>
<keyword evidence="8 13" id="KW-0949">S-adenosyl-L-methionine</keyword>
<dbReference type="GO" id="GO:0009102">
    <property type="term" value="P:biotin biosynthetic process"/>
    <property type="evidence" value="ECO:0007669"/>
    <property type="project" value="UniProtKB-UniRule"/>
</dbReference>
<name>A0A7M1S3P9_9BACT</name>
<feature type="binding site" evidence="13">
    <location>
        <begin position="313"/>
        <end position="314"/>
    </location>
    <ligand>
        <name>pyridoxal 5'-phosphate</name>
        <dbReference type="ChEBI" id="CHEBI:597326"/>
    </ligand>
</feature>
<evidence type="ECO:0000256" key="8">
    <source>
        <dbReference type="ARBA" id="ARBA00022691"/>
    </source>
</evidence>
<dbReference type="CDD" id="cd00610">
    <property type="entry name" value="OAT_like"/>
    <property type="match status" value="1"/>
</dbReference>
<comment type="subunit">
    <text evidence="4 13">Homodimer.</text>
</comment>
<dbReference type="PANTHER" id="PTHR42684:SF17">
    <property type="entry name" value="ADENOSYLMETHIONINE-8-AMINO-7-OXONONANOATE AMINOTRANSFERASE"/>
    <property type="match status" value="1"/>
</dbReference>
<dbReference type="UniPathway" id="UPA00078">
    <property type="reaction ID" value="UER00160"/>
</dbReference>
<dbReference type="Pfam" id="PF00202">
    <property type="entry name" value="Aminotran_3"/>
    <property type="match status" value="1"/>
</dbReference>
<evidence type="ECO:0000256" key="13">
    <source>
        <dbReference type="HAMAP-Rule" id="MF_00834"/>
    </source>
</evidence>
<comment type="subcellular location">
    <subcellularLocation>
        <location evidence="2 13">Cytoplasm</location>
    </subcellularLocation>
</comment>
<dbReference type="Gene3D" id="3.40.640.10">
    <property type="entry name" value="Type I PLP-dependent aspartate aminotransferase-like (Major domain)"/>
    <property type="match status" value="1"/>
</dbReference>
<dbReference type="NCBIfam" id="NF004624">
    <property type="entry name" value="PRK05964.1"/>
    <property type="match status" value="1"/>
</dbReference>
<dbReference type="InterPro" id="IPR005814">
    <property type="entry name" value="Aminotrans_3"/>
</dbReference>
<protein>
    <recommendedName>
        <fullName evidence="13">Adenosylmethionine-8-amino-7-oxononanoate aminotransferase</fullName>
        <ecNumber evidence="13">2.6.1.62</ecNumber>
    </recommendedName>
    <alternativeName>
        <fullName evidence="13">7,8-diamino-pelargonic acid aminotransferase</fullName>
        <shortName evidence="13">DAPA AT</shortName>
        <shortName evidence="13">DAPA aminotransferase</shortName>
    </alternativeName>
    <alternativeName>
        <fullName evidence="13">7,8-diaminononanoate synthase</fullName>
        <shortName evidence="13">DANS</shortName>
    </alternativeName>
    <alternativeName>
        <fullName evidence="13">Diaminopelargonic acid synthase</fullName>
    </alternativeName>
</protein>
<dbReference type="InterPro" id="IPR015421">
    <property type="entry name" value="PyrdxlP-dep_Trfase_major"/>
</dbReference>
<dbReference type="Gene3D" id="3.90.1150.10">
    <property type="entry name" value="Aspartate Aminotransferase, domain 1"/>
    <property type="match status" value="1"/>
</dbReference>
<proteinExistence type="inferred from homology"/>
<organism evidence="14 15">
    <name type="scientific">Sulfurovum indicum</name>
    <dbReference type="NCBI Taxonomy" id="2779528"/>
    <lineage>
        <taxon>Bacteria</taxon>
        <taxon>Pseudomonadati</taxon>
        <taxon>Campylobacterota</taxon>
        <taxon>Epsilonproteobacteria</taxon>
        <taxon>Campylobacterales</taxon>
        <taxon>Sulfurovaceae</taxon>
        <taxon>Sulfurovum</taxon>
    </lineage>
</organism>
<feature type="binding site" evidence="13">
    <location>
        <position position="400"/>
    </location>
    <ligand>
        <name>substrate</name>
    </ligand>
</feature>
<evidence type="ECO:0000313" key="15">
    <source>
        <dbReference type="Proteomes" id="UP000595074"/>
    </source>
</evidence>
<dbReference type="InterPro" id="IPR005815">
    <property type="entry name" value="BioA"/>
</dbReference>
<evidence type="ECO:0000256" key="1">
    <source>
        <dbReference type="ARBA" id="ARBA00001933"/>
    </source>
</evidence>
<dbReference type="PANTHER" id="PTHR42684">
    <property type="entry name" value="ADENOSYLMETHIONINE-8-AMINO-7-OXONONANOATE AMINOTRANSFERASE"/>
    <property type="match status" value="1"/>
</dbReference>
<dbReference type="AlphaFoldDB" id="A0A7M1S3P9"/>
<dbReference type="InterPro" id="IPR015422">
    <property type="entry name" value="PyrdxlP-dep_Trfase_small"/>
</dbReference>
<dbReference type="EMBL" id="CP063164">
    <property type="protein sequence ID" value="QOR61349.1"/>
    <property type="molecule type" value="Genomic_DNA"/>
</dbReference>
<evidence type="ECO:0000256" key="6">
    <source>
        <dbReference type="ARBA" id="ARBA00022576"/>
    </source>
</evidence>
<dbReference type="FunFam" id="3.40.640.10:FF:000078">
    <property type="entry name" value="Adenosylmethionine-8-amino-7-oxononanoate aminotransferase"/>
    <property type="match status" value="1"/>
</dbReference>
<sequence>MDNKNSVMMQRDLEVIWHPCTQMKDHETLPLIPIKSGKGVYLFDFEGNSYIDAVSSWWVNLFGHANPKINAKVKAQIDTLEHVLLAGFTHEPAIELAHHLVSLTPEGLKKVFYVDNGSSAVEAALKMSYHFHRNRGKEKPLFLSLTNSYHGETIGALSVGDVALYKETYEPLLIANRQVAVPKDQTVESAEEALLHLESVLEEEADKIAALILEPLIQGAGGMHMYHPEYLVGARRLTKKFDVHLIADEIMTGFGRTGKMFACEHADISPDFMTLSKGLTGGYLPLSVVMTTNEVYSAFYCDYNDYKAFLHSHSYTGNPLACSAALATLEIFEEEKVLCENVKKSAYIAQKLEIFKTLENVRTIRQQGMVAAVELDGYDAKERIGLRIYQYGLKEGVLLRPLGNVIYFMPPYIITFAQIDKMMEVAYSGIEQLLSGSLSGNN</sequence>
<dbReference type="KEGG" id="sinu:IMZ28_07795"/>
<feature type="binding site" evidence="13">
    <location>
        <position position="57"/>
    </location>
    <ligand>
        <name>substrate</name>
    </ligand>
</feature>
<keyword evidence="10 13" id="KW-0663">Pyridoxal phosphate</keyword>
<feature type="binding site" evidence="13">
    <location>
        <begin position="117"/>
        <end position="118"/>
    </location>
    <ligand>
        <name>pyridoxal 5'-phosphate</name>
        <dbReference type="ChEBI" id="CHEBI:597326"/>
    </ligand>
</feature>
<comment type="function">
    <text evidence="13">Catalyzes the transfer of the alpha-amino group from S-adenosyl-L-methionine (SAM) to 7-keto-8-aminopelargonic acid (KAPA) to form 7,8-diaminopelargonic acid (DAPA). It is the only aminotransferase known to utilize SAM as an amino donor.</text>
</comment>
<evidence type="ECO:0000256" key="3">
    <source>
        <dbReference type="ARBA" id="ARBA00005063"/>
    </source>
</evidence>
<dbReference type="InterPro" id="IPR049704">
    <property type="entry name" value="Aminotrans_3_PPA_site"/>
</dbReference>
<evidence type="ECO:0000256" key="10">
    <source>
        <dbReference type="ARBA" id="ARBA00022898"/>
    </source>
</evidence>
<evidence type="ECO:0000256" key="11">
    <source>
        <dbReference type="ARBA" id="ARBA00048449"/>
    </source>
</evidence>
<dbReference type="Proteomes" id="UP000595074">
    <property type="component" value="Chromosome"/>
</dbReference>
<feature type="binding site" evidence="13">
    <location>
        <position position="277"/>
    </location>
    <ligand>
        <name>substrate</name>
    </ligand>
</feature>
<evidence type="ECO:0000256" key="4">
    <source>
        <dbReference type="ARBA" id="ARBA00011738"/>
    </source>
</evidence>
<evidence type="ECO:0000256" key="12">
    <source>
        <dbReference type="ARBA" id="ARBA00060970"/>
    </source>
</evidence>
<evidence type="ECO:0000256" key="9">
    <source>
        <dbReference type="ARBA" id="ARBA00022756"/>
    </source>
</evidence>